<keyword evidence="2" id="KW-1185">Reference proteome</keyword>
<protein>
    <submittedName>
        <fullName evidence="1">Uncharacterized protein</fullName>
    </submittedName>
</protein>
<dbReference type="EMBL" id="CM055752">
    <property type="protein sequence ID" value="KAJ7992118.1"/>
    <property type="molecule type" value="Genomic_DNA"/>
</dbReference>
<gene>
    <name evidence="1" type="ORF">DPEC_G00275230</name>
</gene>
<organism evidence="1 2">
    <name type="scientific">Dallia pectoralis</name>
    <name type="common">Alaska blackfish</name>
    <dbReference type="NCBI Taxonomy" id="75939"/>
    <lineage>
        <taxon>Eukaryota</taxon>
        <taxon>Metazoa</taxon>
        <taxon>Chordata</taxon>
        <taxon>Craniata</taxon>
        <taxon>Vertebrata</taxon>
        <taxon>Euteleostomi</taxon>
        <taxon>Actinopterygii</taxon>
        <taxon>Neopterygii</taxon>
        <taxon>Teleostei</taxon>
        <taxon>Protacanthopterygii</taxon>
        <taxon>Esociformes</taxon>
        <taxon>Umbridae</taxon>
        <taxon>Dallia</taxon>
    </lineage>
</organism>
<comment type="caution">
    <text evidence="1">The sequence shown here is derived from an EMBL/GenBank/DDBJ whole genome shotgun (WGS) entry which is preliminary data.</text>
</comment>
<proteinExistence type="predicted"/>
<evidence type="ECO:0000313" key="2">
    <source>
        <dbReference type="Proteomes" id="UP001157502"/>
    </source>
</evidence>
<evidence type="ECO:0000313" key="1">
    <source>
        <dbReference type="EMBL" id="KAJ7992118.1"/>
    </source>
</evidence>
<reference evidence="1" key="1">
    <citation type="submission" date="2021-05" db="EMBL/GenBank/DDBJ databases">
        <authorList>
            <person name="Pan Q."/>
            <person name="Jouanno E."/>
            <person name="Zahm M."/>
            <person name="Klopp C."/>
            <person name="Cabau C."/>
            <person name="Louis A."/>
            <person name="Berthelot C."/>
            <person name="Parey E."/>
            <person name="Roest Crollius H."/>
            <person name="Montfort J."/>
            <person name="Robinson-Rechavi M."/>
            <person name="Bouchez O."/>
            <person name="Lampietro C."/>
            <person name="Lopez Roques C."/>
            <person name="Donnadieu C."/>
            <person name="Postlethwait J."/>
            <person name="Bobe J."/>
            <person name="Dillon D."/>
            <person name="Chandos A."/>
            <person name="von Hippel F."/>
            <person name="Guiguen Y."/>
        </authorList>
    </citation>
    <scope>NUCLEOTIDE SEQUENCE</scope>
    <source>
        <strain evidence="1">YG-Jan2019</strain>
    </source>
</reference>
<dbReference type="Proteomes" id="UP001157502">
    <property type="component" value="Chromosome 25"/>
</dbReference>
<accession>A0ACC2FLF7</accession>
<sequence length="245" mass="27267">MWLWALIPICLAVFGSVCIWVVFGIAVSNGTVNVTVRFPYISECGTYDPQRCVFSQVCNISSVLMLWIVFIRFQQVRNYDHNSRVNRASIILGFISCLGISIIGNFPQSVFFGIHVFGAFLAFTLGLSYFWLQVWLTYKAPPSDECLWVGPIRAALCTLCSVLVVTMVICLIFDSAHSSVASISEWALVMSFFFLFGLFGCPVFGLDCFSHDSAITGDISDLHGNISEILGATSHYRINGKMAFW</sequence>
<name>A0ACC2FLF7_DALPE</name>